<name>A0A4Q7ZES9_9ACTN</name>
<feature type="domain" description="Protein NO VEIN C-terminal" evidence="2">
    <location>
        <begin position="1264"/>
        <end position="1354"/>
    </location>
</feature>
<sequence>MDQATRLREQEFASIRLHVAEGLRETGLKILDERGGAQELIRQQYSGRYPFELLQNANDAAVDRNAQGRARFLLTETALIVADDGSGFEDRHVAAICSLGRSSKGPGTAVGHKGLGFKSVGEITDRPQIFSAKTSFEFDGDRLRREVAAIVGDLPANQRLPVYAFPFTVAAAELDNDAGEILRLRDEGFSTVIRLPLRLGVDRLTVAEHLVTHLRPRLLLFLPGIDRIDLQGTSADFSAAVTRQSVNDAERVTLNTGAGAEEWLIYRHEAQPTPEVLSPLGEAWSEVKAVRWAVAVPLDEAGEPRTDETFPLHVYFPTEEDPGLRVLVHAEWILGMDRRQLSAAPEAQPYNEMLLEHLAESVEETAVDMVRRWNASAAAVTALIPAFAPQSGGASQALRGRWQDALTRVPFLPVVAGSLARPADISLLPDKLPNIDAAHELADLDGERVLRPDIEQLSPVRSFLTGHVRIRVMSIRGFLAVLRPPHLATAVAYYRFLADWREEDGRRLLPELREVPCVLTVNGELRVAARQPVFFPRTRGDAPIPVDLPVPIAEVPKVDGSEALLRELGVRPFEWRELVRDFLLGILTNPDAQPGLRDRAMAGMRAYHQARLSGSDALVSELGSVLLPARAAAGDRRELRAGGAIYFGRDWTGSDDLEVIYGPFGEAEFLDVDPPVDSEQRHVEQDFYEMLGVRDHPRLQEAKTDAPDGYAAKASDALRRTRAYDAWRMQPEVQTARRCQQGHGNSQMLQGAYRMDRHEDLLDSRDRQRFQALWRQLALHWADVYESAMTATFCCSQSQHIGDRDRPVESLFAYSLRSWRWLPVYRGKVAELVRPGDAWIDAHDVPKRIRERISRISASMFQMKGGRALADALGVTDASRPAVADLLALLADIAEESDRLGHTNREIDLAARWVVRALDDVLTDETPHPHPDSIRVLARYDGRTMFVARPPYTDDPLLRETWERQRPVLNADQRLGRLVRYLALTSLDEAVSTTPVAFGEHVSDDVHRTVSKTITAAKPYLFALVRSENARSEITARNALARMELVICDSLVLQYEHDGHIIERDDATCFIAERRDARRHTIATAYLELERDTGAPHWFPFGRQLAQHLGIPALADAFTMVFTAGYNDRQRMMADRQIQPEDVDEARELLGLVDEEDIDVIPDDFAALIDAPAIRNPQPELAAGLGRSAPGSLVTHSSLGPPSMPTPNLPQIPEPDYELVRIVDGRLGTLDEKRTATRAADLGGGGPAPTLQSEADKRRVGRRGEEIVFHKERERLRAAGKDPNRTVWVSAERETSPFDIRSVDDDDQVIYIEVKATRADDPGEPFYISHTELLEAALHRSQYYIYRVTGTDSATPVITRIADPLGEISDGRGRLLLTKAQMILPFADLNE</sequence>
<proteinExistence type="predicted"/>
<feature type="region of interest" description="Disordered" evidence="1">
    <location>
        <begin position="1239"/>
        <end position="1262"/>
    </location>
</feature>
<dbReference type="Proteomes" id="UP000292564">
    <property type="component" value="Unassembled WGS sequence"/>
</dbReference>
<keyword evidence="4" id="KW-1185">Reference proteome</keyword>
<dbReference type="EMBL" id="SHKY01000001">
    <property type="protein sequence ID" value="RZU48794.1"/>
    <property type="molecule type" value="Genomic_DNA"/>
</dbReference>
<evidence type="ECO:0000313" key="4">
    <source>
        <dbReference type="Proteomes" id="UP000292564"/>
    </source>
</evidence>
<accession>A0A4Q7ZES9</accession>
<gene>
    <name evidence="3" type="ORF">EV385_0518</name>
</gene>
<dbReference type="InterPro" id="IPR036890">
    <property type="entry name" value="HATPase_C_sf"/>
</dbReference>
<evidence type="ECO:0000313" key="3">
    <source>
        <dbReference type="EMBL" id="RZU48794.1"/>
    </source>
</evidence>
<dbReference type="InterPro" id="IPR052957">
    <property type="entry name" value="Auxin_embryo_med"/>
</dbReference>
<dbReference type="PANTHER" id="PTHR32387:SF0">
    <property type="entry name" value="PROTEIN NO VEIN"/>
    <property type="match status" value="1"/>
</dbReference>
<dbReference type="PANTHER" id="PTHR32387">
    <property type="entry name" value="WU:FJ29H11"/>
    <property type="match status" value="1"/>
</dbReference>
<feature type="region of interest" description="Disordered" evidence="1">
    <location>
        <begin position="1185"/>
        <end position="1213"/>
    </location>
</feature>
<dbReference type="OrthoDB" id="9776021at2"/>
<evidence type="ECO:0000259" key="2">
    <source>
        <dbReference type="Pfam" id="PF13020"/>
    </source>
</evidence>
<organism evidence="3 4">
    <name type="scientific">Krasilnikovia cinnamomea</name>
    <dbReference type="NCBI Taxonomy" id="349313"/>
    <lineage>
        <taxon>Bacteria</taxon>
        <taxon>Bacillati</taxon>
        <taxon>Actinomycetota</taxon>
        <taxon>Actinomycetes</taxon>
        <taxon>Micromonosporales</taxon>
        <taxon>Micromonosporaceae</taxon>
        <taxon>Krasilnikovia</taxon>
    </lineage>
</organism>
<feature type="compositionally biased region" description="Pro residues" evidence="1">
    <location>
        <begin position="1202"/>
        <end position="1213"/>
    </location>
</feature>
<protein>
    <submittedName>
        <fullName evidence="3">Uncharacterized protein DUF3883</fullName>
    </submittedName>
</protein>
<dbReference type="SUPFAM" id="SSF55874">
    <property type="entry name" value="ATPase domain of HSP90 chaperone/DNA topoisomerase II/histidine kinase"/>
    <property type="match status" value="1"/>
</dbReference>
<dbReference type="InterPro" id="IPR024975">
    <property type="entry name" value="NOV_C"/>
</dbReference>
<reference evidence="3 4" key="1">
    <citation type="submission" date="2019-02" db="EMBL/GenBank/DDBJ databases">
        <title>Sequencing the genomes of 1000 actinobacteria strains.</title>
        <authorList>
            <person name="Klenk H.-P."/>
        </authorList>
    </citation>
    <scope>NUCLEOTIDE SEQUENCE [LARGE SCALE GENOMIC DNA]</scope>
    <source>
        <strain evidence="3 4">DSM 45162</strain>
    </source>
</reference>
<evidence type="ECO:0000256" key="1">
    <source>
        <dbReference type="SAM" id="MobiDB-lite"/>
    </source>
</evidence>
<dbReference type="RefSeq" id="WP_130507983.1">
    <property type="nucleotide sequence ID" value="NZ_SHKY01000001.1"/>
</dbReference>
<dbReference type="NCBIfam" id="NF047352">
    <property type="entry name" value="P_loop_sacsin"/>
    <property type="match status" value="1"/>
</dbReference>
<comment type="caution">
    <text evidence="3">The sequence shown here is derived from an EMBL/GenBank/DDBJ whole genome shotgun (WGS) entry which is preliminary data.</text>
</comment>
<dbReference type="Pfam" id="PF13020">
    <property type="entry name" value="NOV_C"/>
    <property type="match status" value="1"/>
</dbReference>